<dbReference type="eggNOG" id="KOG0813">
    <property type="taxonomic scope" value="Eukaryota"/>
</dbReference>
<dbReference type="InterPro" id="IPR032282">
    <property type="entry name" value="HAGH_C"/>
</dbReference>
<feature type="domain" description="Metallo-beta-lactamase" evidence="10">
    <location>
        <begin position="42"/>
        <end position="204"/>
    </location>
</feature>
<dbReference type="InterPro" id="IPR036866">
    <property type="entry name" value="RibonucZ/Hydroxyglut_hydro"/>
</dbReference>
<dbReference type="InterPro" id="IPR017782">
    <property type="entry name" value="Hydroxyacylglutathione_Hdrlase"/>
</dbReference>
<comment type="pathway">
    <text evidence="3">Secondary metabolite metabolism; methylglyoxal degradation; (R)-lactate from methylglyoxal: step 2/2.</text>
</comment>
<evidence type="ECO:0000256" key="6">
    <source>
        <dbReference type="ARBA" id="ARBA00022723"/>
    </source>
</evidence>
<proteinExistence type="inferred from homology"/>
<keyword evidence="8" id="KW-0862">Zinc</keyword>
<keyword evidence="7" id="KW-0378">Hydrolase</keyword>
<dbReference type="SUPFAM" id="SSF56281">
    <property type="entry name" value="Metallo-hydrolase/oxidoreductase"/>
    <property type="match status" value="1"/>
</dbReference>
<name>K2RS35_MACPH</name>
<evidence type="ECO:0000256" key="5">
    <source>
        <dbReference type="ARBA" id="ARBA00011917"/>
    </source>
</evidence>
<dbReference type="CDD" id="cd07723">
    <property type="entry name" value="hydroxyacylglutathione_hydrolase_MBL-fold"/>
    <property type="match status" value="1"/>
</dbReference>
<dbReference type="STRING" id="1126212.K2RS35"/>
<organism evidence="11 12">
    <name type="scientific">Macrophomina phaseolina (strain MS6)</name>
    <name type="common">Charcoal rot fungus</name>
    <dbReference type="NCBI Taxonomy" id="1126212"/>
    <lineage>
        <taxon>Eukaryota</taxon>
        <taxon>Fungi</taxon>
        <taxon>Dikarya</taxon>
        <taxon>Ascomycota</taxon>
        <taxon>Pezizomycotina</taxon>
        <taxon>Dothideomycetes</taxon>
        <taxon>Dothideomycetes incertae sedis</taxon>
        <taxon>Botryosphaeriales</taxon>
        <taxon>Botryosphaeriaceae</taxon>
        <taxon>Macrophomina</taxon>
    </lineage>
</organism>
<dbReference type="EMBL" id="AHHD01000295">
    <property type="protein sequence ID" value="EKG15522.1"/>
    <property type="molecule type" value="Genomic_DNA"/>
</dbReference>
<dbReference type="Gene3D" id="3.60.15.10">
    <property type="entry name" value="Ribonuclease Z/Hydroxyacylglutathione hydrolase-like"/>
    <property type="match status" value="1"/>
</dbReference>
<dbReference type="InParanoid" id="K2RS35"/>
<evidence type="ECO:0000256" key="7">
    <source>
        <dbReference type="ARBA" id="ARBA00022801"/>
    </source>
</evidence>
<comment type="catalytic activity">
    <reaction evidence="1">
        <text>an S-(2-hydroxyacyl)glutathione + H2O = a 2-hydroxy carboxylate + glutathione + H(+)</text>
        <dbReference type="Rhea" id="RHEA:21864"/>
        <dbReference type="ChEBI" id="CHEBI:15377"/>
        <dbReference type="ChEBI" id="CHEBI:15378"/>
        <dbReference type="ChEBI" id="CHEBI:57925"/>
        <dbReference type="ChEBI" id="CHEBI:58896"/>
        <dbReference type="ChEBI" id="CHEBI:71261"/>
        <dbReference type="EC" id="3.1.2.6"/>
    </reaction>
</comment>
<protein>
    <recommendedName>
        <fullName evidence="5">hydroxyacylglutathione hydrolase</fullName>
        <ecNumber evidence="5">3.1.2.6</ecNumber>
    </recommendedName>
    <alternativeName>
        <fullName evidence="9">Glyoxalase II</fullName>
    </alternativeName>
</protein>
<dbReference type="PANTHER" id="PTHR11935:SF94">
    <property type="entry name" value="TENZING NORGAY, ISOFORM C"/>
    <property type="match status" value="1"/>
</dbReference>
<dbReference type="InterPro" id="IPR001279">
    <property type="entry name" value="Metallo-B-lactamas"/>
</dbReference>
<dbReference type="Pfam" id="PF16123">
    <property type="entry name" value="HAGH_C"/>
    <property type="match status" value="1"/>
</dbReference>
<dbReference type="VEuPathDB" id="FungiDB:MPH_07262"/>
<comment type="caution">
    <text evidence="11">The sequence shown here is derived from an EMBL/GenBank/DDBJ whole genome shotgun (WGS) entry which is preliminary data.</text>
</comment>
<dbReference type="Proteomes" id="UP000007129">
    <property type="component" value="Unassembled WGS sequence"/>
</dbReference>
<dbReference type="SMART" id="SM00849">
    <property type="entry name" value="Lactamase_B"/>
    <property type="match status" value="1"/>
</dbReference>
<reference evidence="11 12" key="1">
    <citation type="journal article" date="2012" name="BMC Genomics">
        <title>Tools to kill: Genome of one of the most destructive plant pathogenic fungi Macrophomina phaseolina.</title>
        <authorList>
            <person name="Islam M.S."/>
            <person name="Haque M.S."/>
            <person name="Islam M.M."/>
            <person name="Emdad E.M."/>
            <person name="Halim A."/>
            <person name="Hossen Q.M.M."/>
            <person name="Hossain M.Z."/>
            <person name="Ahmed B."/>
            <person name="Rahim S."/>
            <person name="Rahman M.S."/>
            <person name="Alam M.M."/>
            <person name="Hou S."/>
            <person name="Wan X."/>
            <person name="Saito J.A."/>
            <person name="Alam M."/>
        </authorList>
    </citation>
    <scope>NUCLEOTIDE SEQUENCE [LARGE SCALE GENOMIC DNA]</scope>
    <source>
        <strain evidence="11 12">MS6</strain>
    </source>
</reference>
<dbReference type="InterPro" id="IPR035680">
    <property type="entry name" value="Clx_II_MBL"/>
</dbReference>
<dbReference type="UniPathway" id="UPA00619">
    <property type="reaction ID" value="UER00676"/>
</dbReference>
<evidence type="ECO:0000256" key="8">
    <source>
        <dbReference type="ARBA" id="ARBA00022833"/>
    </source>
</evidence>
<dbReference type="PANTHER" id="PTHR11935">
    <property type="entry name" value="BETA LACTAMASE DOMAIN"/>
    <property type="match status" value="1"/>
</dbReference>
<comment type="cofactor">
    <cofactor evidence="2">
        <name>Zn(2+)</name>
        <dbReference type="ChEBI" id="CHEBI:29105"/>
    </cofactor>
</comment>
<dbReference type="GO" id="GO:0004416">
    <property type="term" value="F:hydroxyacylglutathione hydrolase activity"/>
    <property type="evidence" value="ECO:0007669"/>
    <property type="project" value="UniProtKB-EC"/>
</dbReference>
<evidence type="ECO:0000313" key="12">
    <source>
        <dbReference type="Proteomes" id="UP000007129"/>
    </source>
</evidence>
<dbReference type="Pfam" id="PF00753">
    <property type="entry name" value="Lactamase_B"/>
    <property type="match status" value="1"/>
</dbReference>
<evidence type="ECO:0000256" key="2">
    <source>
        <dbReference type="ARBA" id="ARBA00001947"/>
    </source>
</evidence>
<evidence type="ECO:0000259" key="10">
    <source>
        <dbReference type="SMART" id="SM00849"/>
    </source>
</evidence>
<gene>
    <name evidence="11" type="ORF">MPH_07262</name>
</gene>
<dbReference type="FunCoup" id="K2RS35">
    <property type="interactions" value="480"/>
</dbReference>
<dbReference type="AlphaFoldDB" id="K2RS35"/>
<dbReference type="NCBIfam" id="TIGR03413">
    <property type="entry name" value="GSH_gloB"/>
    <property type="match status" value="1"/>
</dbReference>
<dbReference type="GO" id="GO:0019243">
    <property type="term" value="P:methylglyoxal catabolic process to D-lactate via S-lactoyl-glutathione"/>
    <property type="evidence" value="ECO:0007669"/>
    <property type="project" value="InterPro"/>
</dbReference>
<dbReference type="EC" id="3.1.2.6" evidence="5"/>
<evidence type="ECO:0000313" key="11">
    <source>
        <dbReference type="EMBL" id="EKG15522.1"/>
    </source>
</evidence>
<evidence type="ECO:0000256" key="1">
    <source>
        <dbReference type="ARBA" id="ARBA00001623"/>
    </source>
</evidence>
<keyword evidence="6" id="KW-0479">Metal-binding</keyword>
<evidence type="ECO:0000256" key="9">
    <source>
        <dbReference type="ARBA" id="ARBA00031044"/>
    </source>
</evidence>
<dbReference type="OrthoDB" id="515692at2759"/>
<evidence type="ECO:0000256" key="3">
    <source>
        <dbReference type="ARBA" id="ARBA00004963"/>
    </source>
</evidence>
<dbReference type="HOGENOM" id="CLU_030571_4_0_1"/>
<sequence length="282" mass="31264">MSFLATVIKRAPYQSAFRSTPRLSTARTMHIQSIPMWEGTGNNYAYLVSDDKTKDAVIIDPANPPEVLPVLKQQTESGSLKLSKIINTHHHHDHAGGNGEILKHYKLPIVGGKDCAHKTETPAHKSTFTIGEGIKVTALHTPCHTQDSICYFFEDGNDRAVFTGDTLFIGGCGRFFEGNAEEMHKALNETLAALPDDTKVFPGHEYTKGNVAFCKKVLQNDAISKLDTFSQENKQTQGKFTIGDEKKHNVFMRVDDPEIHKVVGKSDPIEVMAALREMKNKS</sequence>
<comment type="similarity">
    <text evidence="4">Belongs to the metallo-beta-lactamase superfamily. Glyoxalase II family.</text>
</comment>
<evidence type="ECO:0000256" key="4">
    <source>
        <dbReference type="ARBA" id="ARBA00006759"/>
    </source>
</evidence>
<accession>K2RS35</accession>
<dbReference type="GO" id="GO:0046872">
    <property type="term" value="F:metal ion binding"/>
    <property type="evidence" value="ECO:0007669"/>
    <property type="project" value="UniProtKB-KW"/>
</dbReference>